<evidence type="ECO:0000256" key="4">
    <source>
        <dbReference type="SAM" id="MobiDB-lite"/>
    </source>
</evidence>
<dbReference type="OrthoDB" id="6019304at2759"/>
<dbReference type="EMBL" id="RQTK01000497">
    <property type="protein sequence ID" value="RUS78648.1"/>
    <property type="molecule type" value="Genomic_DNA"/>
</dbReference>
<dbReference type="PROSITE" id="PS01208">
    <property type="entry name" value="VWFC_1"/>
    <property type="match status" value="1"/>
</dbReference>
<dbReference type="Proteomes" id="UP000271974">
    <property type="component" value="Unassembled WGS sequence"/>
</dbReference>
<dbReference type="GO" id="GO:0005576">
    <property type="term" value="C:extracellular region"/>
    <property type="evidence" value="ECO:0007669"/>
    <property type="project" value="UniProtKB-SubCell"/>
</dbReference>
<dbReference type="PROSITE" id="PS50184">
    <property type="entry name" value="VWFC_2"/>
    <property type="match status" value="2"/>
</dbReference>
<accession>A0A3S1BZ23</accession>
<evidence type="ECO:0000259" key="5">
    <source>
        <dbReference type="PROSITE" id="PS50184"/>
    </source>
</evidence>
<comment type="subcellular location">
    <subcellularLocation>
        <location evidence="1">Secreted</location>
    </subcellularLocation>
</comment>
<feature type="region of interest" description="Disordered" evidence="4">
    <location>
        <begin position="414"/>
        <end position="444"/>
    </location>
</feature>
<sequence>MNVKAMKHRRKLFTEKDERSSSRRREVPLCQRVALAFVLVCCWIQPCLSVALSGKEVACTNEGEEVEVPLVETYPCFKCYCRAGVVTVTEEVCRAPCENATHIPGQCCPSCAGCNFNGRNYMSGEIFALRDEPDVECKCLVNSVTCSSRACPVLNCPVWSRHKLPGHRCPTCKGQRTIFNTPGSCYLAQQVYSHGDSHRPDNCTACQCQRGTMVCEREQCQKLDCPDSEQVLQPGSCCPVCPNRKPCDAEGRSAKHGETWRKDNCETCTCSNGAWQCSQPECPALTCPEGYIKRTVEDSCCPKCIKLKEYASCVVRGKSSDQIRTFAGLSYQTQGYCLHDLVTDCSRRDFSVKLRYDRPGGAAGRTSHNATQQPGEADATRLYQLYMISIRFGSANVKVFRNGKLRVNRVKGALGGGRRKRGGAKAGRSSVERRGGGKGKKRTVEDEGADAAFIKQMYFSMRAGKISVRLERLGVLLTWDVRRNKLKVKVKVERYMGQRRLCGLCGSVGDGRDVSGAARITRNKRFEPVLPSHMAWEWRRGHACRERDREARQDLERHATSGSSSLSAEITSLLNSLGASRSSKTSSQGLPYATLTHGPKDETYRTDQVVIKPLNN</sequence>
<keyword evidence="3" id="KW-0732">Signal</keyword>
<evidence type="ECO:0000313" key="7">
    <source>
        <dbReference type="Proteomes" id="UP000271974"/>
    </source>
</evidence>
<feature type="region of interest" description="Disordered" evidence="4">
    <location>
        <begin position="580"/>
        <end position="601"/>
    </location>
</feature>
<dbReference type="Pfam" id="PF00093">
    <property type="entry name" value="VWC"/>
    <property type="match status" value="2"/>
</dbReference>
<dbReference type="SMART" id="SM00215">
    <property type="entry name" value="VWC_out"/>
    <property type="match status" value="3"/>
</dbReference>
<evidence type="ECO:0000256" key="3">
    <source>
        <dbReference type="ARBA" id="ARBA00022729"/>
    </source>
</evidence>
<feature type="domain" description="VWFC" evidence="5">
    <location>
        <begin position="245"/>
        <end position="305"/>
    </location>
</feature>
<dbReference type="InterPro" id="IPR001007">
    <property type="entry name" value="VWF_dom"/>
</dbReference>
<dbReference type="Gene3D" id="6.20.200.20">
    <property type="match status" value="4"/>
</dbReference>
<dbReference type="PANTHER" id="PTHR46698">
    <property type="entry name" value="CROSSVEINLESS 2"/>
    <property type="match status" value="1"/>
</dbReference>
<dbReference type="InterPro" id="IPR052424">
    <property type="entry name" value="Kielin_Chordin-BMP_Reg"/>
</dbReference>
<gene>
    <name evidence="6" type="ORF">EGW08_013575</name>
</gene>
<protein>
    <recommendedName>
        <fullName evidence="5">VWFC domain-containing protein</fullName>
    </recommendedName>
</protein>
<feature type="compositionally biased region" description="Polar residues" evidence="4">
    <location>
        <begin position="580"/>
        <end position="589"/>
    </location>
</feature>
<evidence type="ECO:0000256" key="1">
    <source>
        <dbReference type="ARBA" id="ARBA00004613"/>
    </source>
</evidence>
<comment type="caution">
    <text evidence="6">The sequence shown here is derived from an EMBL/GenBank/DDBJ whole genome shotgun (WGS) entry which is preliminary data.</text>
</comment>
<proteinExistence type="predicted"/>
<organism evidence="6 7">
    <name type="scientific">Elysia chlorotica</name>
    <name type="common">Eastern emerald elysia</name>
    <name type="synonym">Sea slug</name>
    <dbReference type="NCBI Taxonomy" id="188477"/>
    <lineage>
        <taxon>Eukaryota</taxon>
        <taxon>Metazoa</taxon>
        <taxon>Spiralia</taxon>
        <taxon>Lophotrochozoa</taxon>
        <taxon>Mollusca</taxon>
        <taxon>Gastropoda</taxon>
        <taxon>Heterobranchia</taxon>
        <taxon>Euthyneura</taxon>
        <taxon>Panpulmonata</taxon>
        <taxon>Sacoglossa</taxon>
        <taxon>Placobranchoidea</taxon>
        <taxon>Plakobranchidae</taxon>
        <taxon>Elysia</taxon>
    </lineage>
</organism>
<name>A0A3S1BZ23_ELYCH</name>
<dbReference type="AlphaFoldDB" id="A0A3S1BZ23"/>
<keyword evidence="2" id="KW-0964">Secreted</keyword>
<evidence type="ECO:0000256" key="2">
    <source>
        <dbReference type="ARBA" id="ARBA00022525"/>
    </source>
</evidence>
<dbReference type="STRING" id="188477.A0A3S1BZ23"/>
<dbReference type="SMART" id="SM00214">
    <property type="entry name" value="VWC"/>
    <property type="match status" value="4"/>
</dbReference>
<evidence type="ECO:0000313" key="6">
    <source>
        <dbReference type="EMBL" id="RUS78648.1"/>
    </source>
</evidence>
<feature type="domain" description="VWFC" evidence="5">
    <location>
        <begin position="183"/>
        <end position="242"/>
    </location>
</feature>
<reference evidence="6 7" key="1">
    <citation type="submission" date="2019-01" db="EMBL/GenBank/DDBJ databases">
        <title>A draft genome assembly of the solar-powered sea slug Elysia chlorotica.</title>
        <authorList>
            <person name="Cai H."/>
            <person name="Li Q."/>
            <person name="Fang X."/>
            <person name="Li J."/>
            <person name="Curtis N.E."/>
            <person name="Altenburger A."/>
            <person name="Shibata T."/>
            <person name="Feng M."/>
            <person name="Maeda T."/>
            <person name="Schwartz J.A."/>
            <person name="Shigenobu S."/>
            <person name="Lundholm N."/>
            <person name="Nishiyama T."/>
            <person name="Yang H."/>
            <person name="Hasebe M."/>
            <person name="Li S."/>
            <person name="Pierce S.K."/>
            <person name="Wang J."/>
        </authorList>
    </citation>
    <scope>NUCLEOTIDE SEQUENCE [LARGE SCALE GENOMIC DNA]</scope>
    <source>
        <strain evidence="6">EC2010</strain>
        <tissue evidence="6">Whole organism of an adult</tissue>
    </source>
</reference>
<keyword evidence="7" id="KW-1185">Reference proteome</keyword>
<dbReference type="SUPFAM" id="SSF57603">
    <property type="entry name" value="FnI-like domain"/>
    <property type="match status" value="3"/>
</dbReference>
<dbReference type="PANTHER" id="PTHR46698:SF4">
    <property type="entry name" value="CROSSVEINLESS 2"/>
    <property type="match status" value="1"/>
</dbReference>